<dbReference type="OrthoDB" id="629492at2759"/>
<evidence type="ECO:0000256" key="1">
    <source>
        <dbReference type="PROSITE-ProRule" id="PRU00339"/>
    </source>
</evidence>
<gene>
    <name evidence="4" type="primary">LOC110983525</name>
</gene>
<dbReference type="InterPro" id="IPR011990">
    <property type="entry name" value="TPR-like_helical_dom_sf"/>
</dbReference>
<dbReference type="PANTHER" id="PTHR46540:SF1">
    <property type="entry name" value="TETRATRICOPEPTIDE REPEAT PROTEIN 12"/>
    <property type="match status" value="1"/>
</dbReference>
<dbReference type="PANTHER" id="PTHR46540">
    <property type="entry name" value="TETRATRICOPEPTIDE REPEAT PROTEIN 12"/>
    <property type="match status" value="1"/>
</dbReference>
<keyword evidence="1" id="KW-0802">TPR repeat</keyword>
<keyword evidence="3" id="KW-1185">Reference proteome</keyword>
<feature type="compositionally biased region" description="Polar residues" evidence="2">
    <location>
        <begin position="67"/>
        <end position="82"/>
    </location>
</feature>
<dbReference type="AlphaFoldDB" id="A0A8B7Z5B6"/>
<dbReference type="KEGG" id="aplc:110983525"/>
<dbReference type="InterPro" id="IPR011989">
    <property type="entry name" value="ARM-like"/>
</dbReference>
<dbReference type="Gene3D" id="1.25.40.10">
    <property type="entry name" value="Tetratricopeptide repeat domain"/>
    <property type="match status" value="1"/>
</dbReference>
<reference evidence="4" key="1">
    <citation type="submission" date="2025-08" db="UniProtKB">
        <authorList>
            <consortium name="RefSeq"/>
        </authorList>
    </citation>
    <scope>IDENTIFICATION</scope>
</reference>
<dbReference type="PROSITE" id="PS50005">
    <property type="entry name" value="TPR"/>
    <property type="match status" value="2"/>
</dbReference>
<accession>A0A8B7Z5B6</accession>
<dbReference type="InterPro" id="IPR016024">
    <property type="entry name" value="ARM-type_fold"/>
</dbReference>
<dbReference type="GO" id="GO:0005813">
    <property type="term" value="C:centrosome"/>
    <property type="evidence" value="ECO:0007669"/>
    <property type="project" value="TreeGrafter"/>
</dbReference>
<dbReference type="Pfam" id="PF13181">
    <property type="entry name" value="TPR_8"/>
    <property type="match status" value="1"/>
</dbReference>
<dbReference type="GO" id="GO:0005737">
    <property type="term" value="C:cytoplasm"/>
    <property type="evidence" value="ECO:0007669"/>
    <property type="project" value="TreeGrafter"/>
</dbReference>
<dbReference type="SUPFAM" id="SSF48452">
    <property type="entry name" value="TPR-like"/>
    <property type="match status" value="1"/>
</dbReference>
<protein>
    <submittedName>
        <fullName evidence="4">Tetratricopeptide repeat protein 12-like isoform X1</fullName>
    </submittedName>
</protein>
<feature type="region of interest" description="Disordered" evidence="2">
    <location>
        <begin position="24"/>
        <end position="83"/>
    </location>
</feature>
<evidence type="ECO:0000313" key="4">
    <source>
        <dbReference type="RefSeq" id="XP_022098526.1"/>
    </source>
</evidence>
<dbReference type="InterPro" id="IPR019734">
    <property type="entry name" value="TPR_rpt"/>
</dbReference>
<dbReference type="CTD" id="54970"/>
<sequence>MAGDLNDPELEDFLCRVNELESIVKSDAVPDKQTEGSLSSAGSSDGVRRQKEPVDRTVINRAAFKDASTSQRSVGPSQSQTPDDFMKALEADANQRAEKRRKQKAEATVLKDQGNQEFQTGNYTRAVELYTEGLDRLKDFVILYTNRAQAYIKLEKFPEAIEDCQTALQLEPENVKALVHLGRAQQGLEDYETAIKTFQEIRKIDQKHEKMVTDYIAAVNLAESTARSNMEAEKLFSEGDIRATGVHETVMKLNQSNHPIPYYAGGMRVLSFTLNDDASRAQFRSFGGFDLLTDHSVIQQSLDDAAAGKDRKSDVQDLLCSTFDLLSTAVKDNEENIVHLINVPTTPSLLVNILSSASSEIQSRCVCLLYTVSRNPRGCCALLQHINVFRLLTSLLTFLRDPRADSISPLAADVLGHLIQSDRFVARFSATVGEFQELNSAFENLLLRNSKIQQSVLLESIRSMFTLTREKYVRNRMKTKGVIAAVVGTMERFSKKQSTPSMERILTDLISLLINVFAESCPSEGYQKELKSIFVMMMQLLESDNEELRQRAIGLLSRTLANTSESAVDVIKQNVIPKIVHVMKIDGDRCGQYASKCLAVLTQRSEIARKELVRVDKELKVICELLKGENSITIANAALIIGHCTQVPGLSGSLISTDIIKTLLSKTDTTSEAVKENCAIALAKLATTDDRHLERLRELGGIGILHSCMKYVKQ</sequence>
<name>A0A8B7Z5B6_ACAPL</name>
<dbReference type="Pfam" id="PF00515">
    <property type="entry name" value="TPR_1"/>
    <property type="match status" value="1"/>
</dbReference>
<evidence type="ECO:0000256" key="2">
    <source>
        <dbReference type="SAM" id="MobiDB-lite"/>
    </source>
</evidence>
<feature type="compositionally biased region" description="Basic and acidic residues" evidence="2">
    <location>
        <begin position="24"/>
        <end position="34"/>
    </location>
</feature>
<organism evidence="3 4">
    <name type="scientific">Acanthaster planci</name>
    <name type="common">Crown-of-thorns starfish</name>
    <dbReference type="NCBI Taxonomy" id="133434"/>
    <lineage>
        <taxon>Eukaryota</taxon>
        <taxon>Metazoa</taxon>
        <taxon>Echinodermata</taxon>
        <taxon>Eleutherozoa</taxon>
        <taxon>Asterozoa</taxon>
        <taxon>Asteroidea</taxon>
        <taxon>Valvatacea</taxon>
        <taxon>Valvatida</taxon>
        <taxon>Acanthasteridae</taxon>
        <taxon>Acanthaster</taxon>
    </lineage>
</organism>
<dbReference type="InterPro" id="IPR043195">
    <property type="entry name" value="TTC12"/>
</dbReference>
<proteinExistence type="predicted"/>
<dbReference type="SUPFAM" id="SSF48371">
    <property type="entry name" value="ARM repeat"/>
    <property type="match status" value="1"/>
</dbReference>
<dbReference type="GO" id="GO:0007288">
    <property type="term" value="P:sperm axoneme assembly"/>
    <property type="evidence" value="ECO:0007669"/>
    <property type="project" value="TreeGrafter"/>
</dbReference>
<dbReference type="RefSeq" id="XP_022098526.1">
    <property type="nucleotide sequence ID" value="XM_022242834.1"/>
</dbReference>
<dbReference type="SMART" id="SM00028">
    <property type="entry name" value="TPR"/>
    <property type="match status" value="3"/>
</dbReference>
<dbReference type="Proteomes" id="UP000694845">
    <property type="component" value="Unplaced"/>
</dbReference>
<dbReference type="Gene3D" id="1.25.10.10">
    <property type="entry name" value="Leucine-rich Repeat Variant"/>
    <property type="match status" value="2"/>
</dbReference>
<feature type="repeat" description="TPR" evidence="1">
    <location>
        <begin position="175"/>
        <end position="208"/>
    </location>
</feature>
<feature type="compositionally biased region" description="Basic and acidic residues" evidence="2">
    <location>
        <begin position="46"/>
        <end position="55"/>
    </location>
</feature>
<dbReference type="GeneID" id="110983525"/>
<evidence type="ECO:0000313" key="3">
    <source>
        <dbReference type="Proteomes" id="UP000694845"/>
    </source>
</evidence>
<dbReference type="GO" id="GO:0070286">
    <property type="term" value="P:axonemal dynein complex assembly"/>
    <property type="evidence" value="ECO:0007669"/>
    <property type="project" value="TreeGrafter"/>
</dbReference>
<feature type="repeat" description="TPR" evidence="1">
    <location>
        <begin position="141"/>
        <end position="174"/>
    </location>
</feature>